<accession>A0A1I3WLI4</accession>
<dbReference type="Proteomes" id="UP000323300">
    <property type="component" value="Unassembled WGS sequence"/>
</dbReference>
<evidence type="ECO:0000313" key="2">
    <source>
        <dbReference type="EMBL" id="SFK07326.1"/>
    </source>
</evidence>
<feature type="transmembrane region" description="Helical" evidence="1">
    <location>
        <begin position="76"/>
        <end position="98"/>
    </location>
</feature>
<dbReference type="SUPFAM" id="SSF103481">
    <property type="entry name" value="Multidrug resistance efflux transporter EmrE"/>
    <property type="match status" value="1"/>
</dbReference>
<feature type="transmembrane region" description="Helical" evidence="1">
    <location>
        <begin position="110"/>
        <end position="128"/>
    </location>
</feature>
<dbReference type="InterPro" id="IPR037185">
    <property type="entry name" value="EmrE-like"/>
</dbReference>
<proteinExistence type="predicted"/>
<sequence>MIPFGCKCSGGGAGSKDVNAAGAVYLGISTVVFLAAASAAKSWTLNPTFWRLALVLALYSLGNLIMLRLIRDFGMGVALSLSGVIQLLAVNVIAFSVFGERVTMMQGAGLTLAVVAVALITMGPYFTAR</sequence>
<name>A0A1I3WLI4_9HYPH</name>
<keyword evidence="1" id="KW-1133">Transmembrane helix</keyword>
<evidence type="ECO:0008006" key="4">
    <source>
        <dbReference type="Google" id="ProtNLM"/>
    </source>
</evidence>
<keyword evidence="3" id="KW-1185">Reference proteome</keyword>
<feature type="transmembrane region" description="Helical" evidence="1">
    <location>
        <begin position="52"/>
        <end position="70"/>
    </location>
</feature>
<reference evidence="2 3" key="1">
    <citation type="submission" date="2016-10" db="EMBL/GenBank/DDBJ databases">
        <authorList>
            <person name="Varghese N."/>
            <person name="Submissions S."/>
        </authorList>
    </citation>
    <scope>NUCLEOTIDE SEQUENCE [LARGE SCALE GENOMIC DNA]</scope>
    <source>
        <strain evidence="2 3">DSM 21822</strain>
    </source>
</reference>
<keyword evidence="1" id="KW-0812">Transmembrane</keyword>
<evidence type="ECO:0000313" key="3">
    <source>
        <dbReference type="Proteomes" id="UP000323300"/>
    </source>
</evidence>
<dbReference type="AlphaFoldDB" id="A0A1I3WLI4"/>
<protein>
    <recommendedName>
        <fullName evidence="4">Glucose uptake protein</fullName>
    </recommendedName>
</protein>
<dbReference type="Gene3D" id="1.10.3730.20">
    <property type="match status" value="1"/>
</dbReference>
<dbReference type="EMBL" id="FOSL01000002">
    <property type="protein sequence ID" value="SFK07326.1"/>
    <property type="molecule type" value="Genomic_DNA"/>
</dbReference>
<organism evidence="2 3">
    <name type="scientific">Neomesorhizobium albiziae</name>
    <dbReference type="NCBI Taxonomy" id="335020"/>
    <lineage>
        <taxon>Bacteria</taxon>
        <taxon>Pseudomonadati</taxon>
        <taxon>Pseudomonadota</taxon>
        <taxon>Alphaproteobacteria</taxon>
        <taxon>Hyphomicrobiales</taxon>
        <taxon>Phyllobacteriaceae</taxon>
        <taxon>Neomesorhizobium</taxon>
    </lineage>
</organism>
<gene>
    <name evidence="2" type="ORF">SAMN04488498_102255</name>
</gene>
<evidence type="ECO:0000256" key="1">
    <source>
        <dbReference type="SAM" id="Phobius"/>
    </source>
</evidence>
<feature type="transmembrane region" description="Helical" evidence="1">
    <location>
        <begin position="20"/>
        <end position="40"/>
    </location>
</feature>
<keyword evidence="1" id="KW-0472">Membrane</keyword>